<dbReference type="FunFam" id="3.40.50.2000:FF:000009">
    <property type="entry name" value="Sterol 3-beta-glucosyltransferase UGT80A2"/>
    <property type="match status" value="1"/>
</dbReference>
<organism evidence="2 3">
    <name type="scientific">Zopfia rhizophila CBS 207.26</name>
    <dbReference type="NCBI Taxonomy" id="1314779"/>
    <lineage>
        <taxon>Eukaryota</taxon>
        <taxon>Fungi</taxon>
        <taxon>Dikarya</taxon>
        <taxon>Ascomycota</taxon>
        <taxon>Pezizomycotina</taxon>
        <taxon>Dothideomycetes</taxon>
        <taxon>Dothideomycetes incertae sedis</taxon>
        <taxon>Zopfiaceae</taxon>
        <taxon>Zopfia</taxon>
    </lineage>
</organism>
<dbReference type="InterPro" id="IPR002213">
    <property type="entry name" value="UDP_glucos_trans"/>
</dbReference>
<dbReference type="CDD" id="cd03784">
    <property type="entry name" value="GT1_Gtf-like"/>
    <property type="match status" value="1"/>
</dbReference>
<evidence type="ECO:0000256" key="1">
    <source>
        <dbReference type="ARBA" id="ARBA00022679"/>
    </source>
</evidence>
<evidence type="ECO:0000313" key="2">
    <source>
        <dbReference type="EMBL" id="KAF2182948.1"/>
    </source>
</evidence>
<dbReference type="PANTHER" id="PTHR48050:SF27">
    <property type="entry name" value="GLUCOSYLTRANSFERASE, PUTATIVE (AFU_ORTHOLOGUE AFUA_7G04880)-RELATED"/>
    <property type="match status" value="1"/>
</dbReference>
<dbReference type="OrthoDB" id="5835829at2759"/>
<dbReference type="Gene3D" id="3.40.50.2000">
    <property type="entry name" value="Glycogen Phosphorylase B"/>
    <property type="match status" value="2"/>
</dbReference>
<accession>A0A6A6DXN0</accession>
<protein>
    <submittedName>
        <fullName evidence="2">Glycosyltransferase family 1 protein</fullName>
    </submittedName>
</protein>
<dbReference type="PANTHER" id="PTHR48050">
    <property type="entry name" value="STEROL 3-BETA-GLUCOSYLTRANSFERASE"/>
    <property type="match status" value="1"/>
</dbReference>
<dbReference type="AlphaFoldDB" id="A0A6A6DXN0"/>
<evidence type="ECO:0000313" key="3">
    <source>
        <dbReference type="Proteomes" id="UP000800200"/>
    </source>
</evidence>
<dbReference type="GO" id="GO:0016906">
    <property type="term" value="F:sterol 3-beta-glucosyltransferase activity"/>
    <property type="evidence" value="ECO:0007669"/>
    <property type="project" value="UniProtKB-ARBA"/>
</dbReference>
<proteinExistence type="predicted"/>
<name>A0A6A6DXN0_9PEZI</name>
<reference evidence="2" key="1">
    <citation type="journal article" date="2020" name="Stud. Mycol.">
        <title>101 Dothideomycetes genomes: a test case for predicting lifestyles and emergence of pathogens.</title>
        <authorList>
            <person name="Haridas S."/>
            <person name="Albert R."/>
            <person name="Binder M."/>
            <person name="Bloem J."/>
            <person name="Labutti K."/>
            <person name="Salamov A."/>
            <person name="Andreopoulos B."/>
            <person name="Baker S."/>
            <person name="Barry K."/>
            <person name="Bills G."/>
            <person name="Bluhm B."/>
            <person name="Cannon C."/>
            <person name="Castanera R."/>
            <person name="Culley D."/>
            <person name="Daum C."/>
            <person name="Ezra D."/>
            <person name="Gonzalez J."/>
            <person name="Henrissat B."/>
            <person name="Kuo A."/>
            <person name="Liang C."/>
            <person name="Lipzen A."/>
            <person name="Lutzoni F."/>
            <person name="Magnuson J."/>
            <person name="Mondo S."/>
            <person name="Nolan M."/>
            <person name="Ohm R."/>
            <person name="Pangilinan J."/>
            <person name="Park H.-J."/>
            <person name="Ramirez L."/>
            <person name="Alfaro M."/>
            <person name="Sun H."/>
            <person name="Tritt A."/>
            <person name="Yoshinaga Y."/>
            <person name="Zwiers L.-H."/>
            <person name="Turgeon B."/>
            <person name="Goodwin S."/>
            <person name="Spatafora J."/>
            <person name="Crous P."/>
            <person name="Grigoriev I."/>
        </authorList>
    </citation>
    <scope>NUCLEOTIDE SEQUENCE</scope>
    <source>
        <strain evidence="2">CBS 207.26</strain>
    </source>
</reference>
<gene>
    <name evidence="2" type="ORF">K469DRAFT_728301</name>
</gene>
<dbReference type="EMBL" id="ML994645">
    <property type="protein sequence ID" value="KAF2182948.1"/>
    <property type="molecule type" value="Genomic_DNA"/>
</dbReference>
<keyword evidence="1 2" id="KW-0808">Transferase</keyword>
<dbReference type="InterPro" id="IPR050426">
    <property type="entry name" value="Glycosyltransferase_28"/>
</dbReference>
<keyword evidence="3" id="KW-1185">Reference proteome</keyword>
<dbReference type="Proteomes" id="UP000800200">
    <property type="component" value="Unassembled WGS sequence"/>
</dbReference>
<dbReference type="SUPFAM" id="SSF53756">
    <property type="entry name" value="UDP-Glycosyltransferase/glycogen phosphorylase"/>
    <property type="match status" value="1"/>
</dbReference>
<sequence>MLEEQAAQLLEGQIAPCATWPNSRSKLGSVDHRSRPLDLNIDSSLCKTLAKCVPAATFESHVPDRTSNAFLHSRFAKRQSIYQQPRPSPTDIPALNIVVQVVGSRDDHGYRVCPATHDAFADFVRGSGLEFYPIGGYPAELMASMVKNPGLVPSVKSLKASDIQRKQEMAPFVANAIIANPPSFAYVHCAQALSIPVHPMFTMPWSNTRAFPHPLANVITKNSSIDPVVINYISYSVVEWMTWQGLGEIINNWRATIDLQPITGSEGPNLAKSLQIPFTYCWTPALVPKPADWPSYIDVCGFFFRSPPNYTLDPYLKAPLDNGPRLIYIGFGSIVIDDPDKLTNTLLGAVRATRIQAIISKGWSNLGANGQPQFQDENVLYLGDCPHEWLFQHVAAVIHHGGAGTTACGLLSGQLTFIVPFFGDGSQSAIWGHHGRGCRGRAYAYLPQLCLTPEALEAAQGLASEMRKESGVASAIQSFHNNLPTEKLACDLLPAEPAVWTYKSSKRVLKLSNLAAEILSDRLRIAQGKLKILVSHQRPHVDSKANKS</sequence>